<dbReference type="EMBL" id="GG738859">
    <property type="protein sequence ID" value="EFC46238.1"/>
    <property type="molecule type" value="Genomic_DNA"/>
</dbReference>
<name>D2VA33_NAEGR</name>
<proteinExistence type="predicted"/>
<feature type="compositionally biased region" description="Low complexity" evidence="1">
    <location>
        <begin position="35"/>
        <end position="52"/>
    </location>
</feature>
<gene>
    <name evidence="2" type="ORF">NAEGRDRAFT_65722</name>
</gene>
<reference evidence="2 3" key="1">
    <citation type="journal article" date="2010" name="Cell">
        <title>The genome of Naegleria gruberi illuminates early eukaryotic versatility.</title>
        <authorList>
            <person name="Fritz-Laylin L.K."/>
            <person name="Prochnik S.E."/>
            <person name="Ginger M.L."/>
            <person name="Dacks J.B."/>
            <person name="Carpenter M.L."/>
            <person name="Field M.C."/>
            <person name="Kuo A."/>
            <person name="Paredez A."/>
            <person name="Chapman J."/>
            <person name="Pham J."/>
            <person name="Shu S."/>
            <person name="Neupane R."/>
            <person name="Cipriano M."/>
            <person name="Mancuso J."/>
            <person name="Tu H."/>
            <person name="Salamov A."/>
            <person name="Lindquist E."/>
            <person name="Shapiro H."/>
            <person name="Lucas S."/>
            <person name="Grigoriev I.V."/>
            <person name="Cande W.Z."/>
            <person name="Fulton C."/>
            <person name="Rokhsar D.S."/>
            <person name="Dawson S.C."/>
        </authorList>
    </citation>
    <scope>NUCLEOTIDE SEQUENCE [LARGE SCALE GENOMIC DNA]</scope>
    <source>
        <strain evidence="2 3">NEG-M</strain>
    </source>
</reference>
<keyword evidence="3" id="KW-1185">Reference proteome</keyword>
<feature type="region of interest" description="Disordered" evidence="1">
    <location>
        <begin position="192"/>
        <end position="213"/>
    </location>
</feature>
<dbReference type="GeneID" id="8859476"/>
<evidence type="ECO:0000256" key="1">
    <source>
        <dbReference type="SAM" id="MobiDB-lite"/>
    </source>
</evidence>
<organism evidence="3">
    <name type="scientific">Naegleria gruberi</name>
    <name type="common">Amoeba</name>
    <dbReference type="NCBI Taxonomy" id="5762"/>
    <lineage>
        <taxon>Eukaryota</taxon>
        <taxon>Discoba</taxon>
        <taxon>Heterolobosea</taxon>
        <taxon>Tetramitia</taxon>
        <taxon>Eutetramitia</taxon>
        <taxon>Vahlkampfiidae</taxon>
        <taxon>Naegleria</taxon>
    </lineage>
</organism>
<dbReference type="KEGG" id="ngr:NAEGRDRAFT_65722"/>
<dbReference type="RefSeq" id="XP_002678982.1">
    <property type="nucleotide sequence ID" value="XM_002678936.1"/>
</dbReference>
<evidence type="ECO:0000313" key="2">
    <source>
        <dbReference type="EMBL" id="EFC46238.1"/>
    </source>
</evidence>
<accession>D2VA33</accession>
<protein>
    <submittedName>
        <fullName evidence="2">Predicted protein</fullName>
    </submittedName>
</protein>
<feature type="region of interest" description="Disordered" evidence="1">
    <location>
        <begin position="26"/>
        <end position="67"/>
    </location>
</feature>
<dbReference type="Proteomes" id="UP000006671">
    <property type="component" value="Unassembled WGS sequence"/>
</dbReference>
<sequence>MSGRGVAFEDEDRGVGIGTNSLLDNYSSSSMGVGNDDNQLMNEQQQQQQENNYSNVGNNAKSFLGSDEDDDDGFYDSLFYEDIESRLWENDSSYLIAVSPKIFENSRIRMKVILGYRVQSVVHALPSPNSMDGSAVAGHLLPYDRYNRRRLYQSYYNRDRIERMSPEEFNQLPEYQQRRILKERFLNKRMEQRRGLKDSLSENMYGPSSSSNGNYSNSSLGNFMYWATRNLDQLGWKSLLGVVAFVFGLYRTVSP</sequence>
<dbReference type="VEuPathDB" id="AmoebaDB:NAEGRDRAFT_65722"/>
<dbReference type="InParanoid" id="D2VA33"/>
<dbReference type="OrthoDB" id="10257427at2759"/>
<evidence type="ECO:0000313" key="3">
    <source>
        <dbReference type="Proteomes" id="UP000006671"/>
    </source>
</evidence>
<dbReference type="AlphaFoldDB" id="D2VA33"/>
<dbReference type="OMA" id="LWENDSS"/>